<evidence type="ECO:0000313" key="7">
    <source>
        <dbReference type="Proteomes" id="UP000239237"/>
    </source>
</evidence>
<dbReference type="GeneID" id="99674053"/>
<accession>A0A2N9K8B7</accession>
<dbReference type="EMBL" id="OKQU01000001">
    <property type="protein sequence ID" value="SPE06828.1"/>
    <property type="molecule type" value="Genomic_DNA"/>
</dbReference>
<evidence type="ECO:0000313" key="4">
    <source>
        <dbReference type="EMBL" id="SPD91601.1"/>
    </source>
</evidence>
<dbReference type="SUPFAM" id="SSF53448">
    <property type="entry name" value="Nucleotide-diphospho-sugar transferases"/>
    <property type="match status" value="1"/>
</dbReference>
<keyword evidence="2" id="KW-0808">Transferase</keyword>
<keyword evidence="7" id="KW-1185">Reference proteome</keyword>
<keyword evidence="3" id="KW-0479">Metal-binding</keyword>
<evidence type="ECO:0000313" key="5">
    <source>
        <dbReference type="EMBL" id="SPE06828.1"/>
    </source>
</evidence>
<evidence type="ECO:0000256" key="3">
    <source>
        <dbReference type="ARBA" id="ARBA00022723"/>
    </source>
</evidence>
<evidence type="ECO:0000313" key="6">
    <source>
        <dbReference type="Proteomes" id="UP000237923"/>
    </source>
</evidence>
<dbReference type="RefSeq" id="WP_072613560.1">
    <property type="nucleotide sequence ID" value="NZ_AP017935.1"/>
</dbReference>
<dbReference type="Proteomes" id="UP000237923">
    <property type="component" value="Unassembled WGS sequence"/>
</dbReference>
<dbReference type="InterPro" id="IPR050748">
    <property type="entry name" value="Glycosyltrans_8_dom-fam"/>
</dbReference>
<dbReference type="Gene3D" id="3.90.550.10">
    <property type="entry name" value="Spore Coat Polysaccharide Biosynthesis Protein SpsA, Chain A"/>
    <property type="match status" value="1"/>
</dbReference>
<name>A0A2N9K8B7_9LACO</name>
<dbReference type="AlphaFoldDB" id="A0A2N9K8B7"/>
<dbReference type="CDD" id="cd04194">
    <property type="entry name" value="GT8_A4GalT_like"/>
    <property type="match status" value="1"/>
</dbReference>
<dbReference type="KEGG" id="lsu:A6B45_04550"/>
<organism evidence="5 6">
    <name type="scientific">Leuconostoc suionicum</name>
    <dbReference type="NCBI Taxonomy" id="1511761"/>
    <lineage>
        <taxon>Bacteria</taxon>
        <taxon>Bacillati</taxon>
        <taxon>Bacillota</taxon>
        <taxon>Bacilli</taxon>
        <taxon>Lactobacillales</taxon>
        <taxon>Lactobacillaceae</taxon>
        <taxon>Leuconostoc</taxon>
    </lineage>
</organism>
<dbReference type="Pfam" id="PF01501">
    <property type="entry name" value="Glyco_transf_8"/>
    <property type="match status" value="1"/>
</dbReference>
<dbReference type="InterPro" id="IPR002495">
    <property type="entry name" value="Glyco_trans_8"/>
</dbReference>
<dbReference type="EMBL" id="OKQR01000001">
    <property type="protein sequence ID" value="SPD91601.1"/>
    <property type="molecule type" value="Genomic_DNA"/>
</dbReference>
<keyword evidence="1" id="KW-0328">Glycosyltransferase</keyword>
<evidence type="ECO:0000256" key="1">
    <source>
        <dbReference type="ARBA" id="ARBA00022676"/>
    </source>
</evidence>
<dbReference type="PANTHER" id="PTHR13778:SF47">
    <property type="entry name" value="LIPOPOLYSACCHARIDE 1,3-GALACTOSYLTRANSFERASE"/>
    <property type="match status" value="1"/>
</dbReference>
<dbReference type="PANTHER" id="PTHR13778">
    <property type="entry name" value="GLYCOSYLTRANSFERASE 8 DOMAIN-CONTAINING PROTEIN"/>
    <property type="match status" value="1"/>
</dbReference>
<reference evidence="4 7" key="2">
    <citation type="submission" date="2018-02" db="EMBL/GenBank/DDBJ databases">
        <authorList>
            <person name="Rodrigo-Torres L."/>
            <person name="Arahal R. D."/>
            <person name="Lucena T."/>
        </authorList>
    </citation>
    <scope>NUCLEOTIDE SEQUENCE [LARGE SCALE GENOMIC DNA]</scope>
    <source>
        <strain evidence="4 7">CECT 8486</strain>
    </source>
</reference>
<dbReference type="InterPro" id="IPR029044">
    <property type="entry name" value="Nucleotide-diphossugar_trans"/>
</dbReference>
<dbReference type="Proteomes" id="UP000239237">
    <property type="component" value="Unassembled WGS sequence"/>
</dbReference>
<evidence type="ECO:0000256" key="2">
    <source>
        <dbReference type="ARBA" id="ARBA00022679"/>
    </source>
</evidence>
<dbReference type="GO" id="GO:0016757">
    <property type="term" value="F:glycosyltransferase activity"/>
    <property type="evidence" value="ECO:0007669"/>
    <property type="project" value="UniProtKB-KW"/>
</dbReference>
<dbReference type="GO" id="GO:0046872">
    <property type="term" value="F:metal ion binding"/>
    <property type="evidence" value="ECO:0007669"/>
    <property type="project" value="UniProtKB-KW"/>
</dbReference>
<proteinExistence type="predicted"/>
<gene>
    <name evidence="5" type="primary">gspA</name>
    <name evidence="4" type="ORF">LES8486_00583</name>
    <name evidence="5" type="ORF">LES9216_00730</name>
</gene>
<reference evidence="5 6" key="1">
    <citation type="submission" date="2018-02" db="EMBL/GenBank/DDBJ databases">
        <authorList>
            <person name="Cohen D.B."/>
            <person name="Kent A.D."/>
        </authorList>
    </citation>
    <scope>NUCLEOTIDE SEQUENCE [LARGE SCALE GENOMIC DNA]</scope>
    <source>
        <strain evidence="5 6">CECT 9216</strain>
    </source>
</reference>
<sequence length="274" mass="32237">MEKINILVTLDKSYIKPLKVMLLSLKETNVDYRFSIWLLHDSIPETEINHFRGFTDKLDYDFHPLKIDATYWQTAPTLKQYPTEMYYRLLCAEYLPADLERIIYLDPDTLILNPIEALWSIDLKGNMIAAASHLGLTGINQTINNVRLRTKSEYFNSGVMLLDLSKMRVKVNKSDILDLIRNHANELLLPDQDILNYLYGNQILSIPEEIWNFDTRDNIVHFAKSRGQVDTNWVIANTSILHFCGRPKPWDKHSINRFTILYQHYQRMLELNYK</sequence>
<protein>
    <submittedName>
        <fullName evidence="5">General stress protein A</fullName>
    </submittedName>
</protein>